<dbReference type="Gene3D" id="3.30.930.10">
    <property type="entry name" value="Bira Bifunctional Protein, Domain 2"/>
    <property type="match status" value="1"/>
</dbReference>
<keyword evidence="9 12" id="KW-0030">Aminoacyl-tRNA synthetase</keyword>
<keyword evidence="15" id="KW-1185">Reference proteome</keyword>
<dbReference type="InterPro" id="IPR010978">
    <property type="entry name" value="tRNA-bd_arm"/>
</dbReference>
<evidence type="ECO:0000256" key="11">
    <source>
        <dbReference type="ARBA" id="ARBA00048823"/>
    </source>
</evidence>
<organism evidence="14 15">
    <name type="scientific">Lentisphaera profundi</name>
    <dbReference type="NCBI Taxonomy" id="1658616"/>
    <lineage>
        <taxon>Bacteria</taxon>
        <taxon>Pseudomonadati</taxon>
        <taxon>Lentisphaerota</taxon>
        <taxon>Lentisphaeria</taxon>
        <taxon>Lentisphaerales</taxon>
        <taxon>Lentisphaeraceae</taxon>
        <taxon>Lentisphaera</taxon>
    </lineage>
</organism>
<dbReference type="PRINTS" id="PR00981">
    <property type="entry name" value="TRNASYNTHSER"/>
</dbReference>
<protein>
    <recommendedName>
        <fullName evidence="12">Serine--tRNA ligase</fullName>
        <ecNumber evidence="12">6.1.1.11</ecNumber>
    </recommendedName>
    <alternativeName>
        <fullName evidence="12">Seryl-tRNA synthetase</fullName>
        <shortName evidence="12">SerRS</shortName>
    </alternativeName>
    <alternativeName>
        <fullName evidence="12">Seryl-tRNA(Ser/Sec) synthetase</fullName>
    </alternativeName>
</protein>
<accession>A0ABY7VV35</accession>
<dbReference type="InterPro" id="IPR045864">
    <property type="entry name" value="aa-tRNA-synth_II/BPL/LPL"/>
</dbReference>
<dbReference type="GO" id="GO:0004828">
    <property type="term" value="F:serine-tRNA ligase activity"/>
    <property type="evidence" value="ECO:0007669"/>
    <property type="project" value="UniProtKB-EC"/>
</dbReference>
<evidence type="ECO:0000256" key="12">
    <source>
        <dbReference type="HAMAP-Rule" id="MF_00176"/>
    </source>
</evidence>
<sequence length="425" mass="47928">MIDIKKFRENADFFKKKWADRGLEVDVNEILAWDTDWRKSMVAVEDLKSKRKLESKQIGIMKKNGEDAAPAMEAVRLIGDQIKELDAKAAELSNKVNSKLLSLPNPPSEFTPVGFTEDDNPEVRRWGTKPEFDFEPQAHWDLGQQLDILDLPRAAKMSGSGFYLWKGAGARLERALINFFLDQNTENGYKEAWVPFMVNPKAMTGTGQLPKFAEEIYHATEDDLYLVPTAEVPLTNIHADEILDAKDLPIAYTAYTPCFRREAGAAGKDSRGILRVHQFSKVEMVKIVEPSTSYTELEMLLADAEHLLQQLGLHYRVIELCSGDLGFSAARCYDIEVWAPGTDRYLEVSSCSNFEDFQSRRCKIRYKEDMEKKAELVHTINGSGLALPRCIVALMETYQRADGSIEVPDLLVPYMGGLTEITAEG</sequence>
<comment type="domain">
    <text evidence="12">Consists of two distinct domains, a catalytic core and a N-terminal extension that is involved in tRNA binding.</text>
</comment>
<dbReference type="InterPro" id="IPR006195">
    <property type="entry name" value="aa-tRNA-synth_II"/>
</dbReference>
<evidence type="ECO:0000256" key="3">
    <source>
        <dbReference type="ARBA" id="ARBA00010728"/>
    </source>
</evidence>
<keyword evidence="6 12" id="KW-0547">Nucleotide-binding</keyword>
<feature type="binding site" evidence="12">
    <location>
        <begin position="229"/>
        <end position="231"/>
    </location>
    <ligand>
        <name>L-serine</name>
        <dbReference type="ChEBI" id="CHEBI:33384"/>
    </ligand>
</feature>
<comment type="catalytic activity">
    <reaction evidence="11 12">
        <text>tRNA(Ser) + L-serine + ATP = L-seryl-tRNA(Ser) + AMP + diphosphate + H(+)</text>
        <dbReference type="Rhea" id="RHEA:12292"/>
        <dbReference type="Rhea" id="RHEA-COMP:9669"/>
        <dbReference type="Rhea" id="RHEA-COMP:9703"/>
        <dbReference type="ChEBI" id="CHEBI:15378"/>
        <dbReference type="ChEBI" id="CHEBI:30616"/>
        <dbReference type="ChEBI" id="CHEBI:33019"/>
        <dbReference type="ChEBI" id="CHEBI:33384"/>
        <dbReference type="ChEBI" id="CHEBI:78442"/>
        <dbReference type="ChEBI" id="CHEBI:78533"/>
        <dbReference type="ChEBI" id="CHEBI:456215"/>
        <dbReference type="EC" id="6.1.1.11"/>
    </reaction>
</comment>
<feature type="binding site" evidence="12">
    <location>
        <position position="283"/>
    </location>
    <ligand>
        <name>L-serine</name>
        <dbReference type="ChEBI" id="CHEBI:33384"/>
    </ligand>
</feature>
<dbReference type="InterPro" id="IPR002314">
    <property type="entry name" value="aa-tRNA-synt_IIb"/>
</dbReference>
<evidence type="ECO:0000259" key="13">
    <source>
        <dbReference type="PROSITE" id="PS50862"/>
    </source>
</evidence>
<comment type="similarity">
    <text evidence="3 12">Belongs to the class-II aminoacyl-tRNA synthetase family. Type-1 seryl-tRNA synthetase subfamily.</text>
</comment>
<dbReference type="Pfam" id="PF00587">
    <property type="entry name" value="tRNA-synt_2b"/>
    <property type="match status" value="1"/>
</dbReference>
<evidence type="ECO:0000256" key="6">
    <source>
        <dbReference type="ARBA" id="ARBA00022741"/>
    </source>
</evidence>
<proteinExistence type="inferred from homology"/>
<evidence type="ECO:0000256" key="9">
    <source>
        <dbReference type="ARBA" id="ARBA00023146"/>
    </source>
</evidence>
<dbReference type="PANTHER" id="PTHR43697">
    <property type="entry name" value="SERYL-TRNA SYNTHETASE"/>
    <property type="match status" value="1"/>
</dbReference>
<evidence type="ECO:0000256" key="1">
    <source>
        <dbReference type="ARBA" id="ARBA00004496"/>
    </source>
</evidence>
<comment type="pathway">
    <text evidence="2 12">Aminoacyl-tRNA biosynthesis; selenocysteinyl-tRNA(Sec) biosynthesis; L-seryl-tRNA(Sec) from L-serine and tRNA(Sec): step 1/1.</text>
</comment>
<dbReference type="SUPFAM" id="SSF46589">
    <property type="entry name" value="tRNA-binding arm"/>
    <property type="match status" value="1"/>
</dbReference>
<comment type="catalytic activity">
    <reaction evidence="10 12">
        <text>tRNA(Sec) + L-serine + ATP = L-seryl-tRNA(Sec) + AMP + diphosphate + H(+)</text>
        <dbReference type="Rhea" id="RHEA:42580"/>
        <dbReference type="Rhea" id="RHEA-COMP:9742"/>
        <dbReference type="Rhea" id="RHEA-COMP:10128"/>
        <dbReference type="ChEBI" id="CHEBI:15378"/>
        <dbReference type="ChEBI" id="CHEBI:30616"/>
        <dbReference type="ChEBI" id="CHEBI:33019"/>
        <dbReference type="ChEBI" id="CHEBI:33384"/>
        <dbReference type="ChEBI" id="CHEBI:78442"/>
        <dbReference type="ChEBI" id="CHEBI:78533"/>
        <dbReference type="ChEBI" id="CHEBI:456215"/>
        <dbReference type="EC" id="6.1.1.11"/>
    </reaction>
</comment>
<gene>
    <name evidence="12 14" type="primary">serS</name>
    <name evidence="14" type="ORF">PQO03_03780</name>
</gene>
<dbReference type="InterPro" id="IPR033729">
    <property type="entry name" value="SerRS_core"/>
</dbReference>
<evidence type="ECO:0000256" key="4">
    <source>
        <dbReference type="ARBA" id="ARBA00022490"/>
    </source>
</evidence>
<name>A0ABY7VV35_9BACT</name>
<dbReference type="InterPro" id="IPR015866">
    <property type="entry name" value="Ser-tRNA-synth_1_N"/>
</dbReference>
<dbReference type="InterPro" id="IPR002317">
    <property type="entry name" value="Ser-tRNA-ligase_type_1"/>
</dbReference>
<dbReference type="Gene3D" id="1.10.287.40">
    <property type="entry name" value="Serine-tRNA synthetase, tRNA binding domain"/>
    <property type="match status" value="1"/>
</dbReference>
<feature type="binding site" evidence="12">
    <location>
        <position position="383"/>
    </location>
    <ligand>
        <name>L-serine</name>
        <dbReference type="ChEBI" id="CHEBI:33384"/>
    </ligand>
</feature>
<dbReference type="EMBL" id="CP117811">
    <property type="protein sequence ID" value="WDE97075.1"/>
    <property type="molecule type" value="Genomic_DNA"/>
</dbReference>
<dbReference type="NCBIfam" id="TIGR00414">
    <property type="entry name" value="serS"/>
    <property type="match status" value="1"/>
</dbReference>
<evidence type="ECO:0000313" key="15">
    <source>
        <dbReference type="Proteomes" id="UP001214250"/>
    </source>
</evidence>
<feature type="binding site" evidence="12">
    <location>
        <position position="276"/>
    </location>
    <ligand>
        <name>ATP</name>
        <dbReference type="ChEBI" id="CHEBI:30616"/>
    </ligand>
</feature>
<feature type="domain" description="Aminoacyl-transfer RNA synthetases class-II family profile" evidence="13">
    <location>
        <begin position="133"/>
        <end position="408"/>
    </location>
</feature>
<keyword evidence="5 12" id="KW-0436">Ligase</keyword>
<dbReference type="PIRSF" id="PIRSF001529">
    <property type="entry name" value="Ser-tRNA-synth_IIa"/>
    <property type="match status" value="1"/>
</dbReference>
<keyword evidence="4 12" id="KW-0963">Cytoplasm</keyword>
<evidence type="ECO:0000256" key="5">
    <source>
        <dbReference type="ARBA" id="ARBA00022598"/>
    </source>
</evidence>
<dbReference type="PANTHER" id="PTHR43697:SF1">
    <property type="entry name" value="SERINE--TRNA LIGASE"/>
    <property type="match status" value="1"/>
</dbReference>
<dbReference type="HAMAP" id="MF_00176">
    <property type="entry name" value="Ser_tRNA_synth_type1"/>
    <property type="match status" value="1"/>
</dbReference>
<comment type="function">
    <text evidence="12">Catalyzes the attachment of serine to tRNA(Ser). Is also able to aminoacylate tRNA(Sec) with serine, to form the misacylated tRNA L-seryl-tRNA(Sec), which will be further converted into selenocysteinyl-tRNA(Sec).</text>
</comment>
<dbReference type="Proteomes" id="UP001214250">
    <property type="component" value="Chromosome 1"/>
</dbReference>
<evidence type="ECO:0000313" key="14">
    <source>
        <dbReference type="EMBL" id="WDE97075.1"/>
    </source>
</evidence>
<evidence type="ECO:0000256" key="8">
    <source>
        <dbReference type="ARBA" id="ARBA00022917"/>
    </source>
</evidence>
<dbReference type="RefSeq" id="WP_274151239.1">
    <property type="nucleotide sequence ID" value="NZ_CP117811.1"/>
</dbReference>
<feature type="binding site" evidence="12">
    <location>
        <begin position="260"/>
        <end position="262"/>
    </location>
    <ligand>
        <name>ATP</name>
        <dbReference type="ChEBI" id="CHEBI:30616"/>
    </ligand>
</feature>
<dbReference type="InterPro" id="IPR042103">
    <property type="entry name" value="SerRS_1_N_sf"/>
</dbReference>
<dbReference type="EC" id="6.1.1.11" evidence="12"/>
<keyword evidence="8 12" id="KW-0648">Protein biosynthesis</keyword>
<keyword evidence="7 12" id="KW-0067">ATP-binding</keyword>
<dbReference type="PROSITE" id="PS50862">
    <property type="entry name" value="AA_TRNA_LIGASE_II"/>
    <property type="match status" value="1"/>
</dbReference>
<comment type="subcellular location">
    <subcellularLocation>
        <location evidence="1 12">Cytoplasm</location>
    </subcellularLocation>
</comment>
<dbReference type="Pfam" id="PF02403">
    <property type="entry name" value="Seryl_tRNA_N"/>
    <property type="match status" value="1"/>
</dbReference>
<evidence type="ECO:0000256" key="7">
    <source>
        <dbReference type="ARBA" id="ARBA00022840"/>
    </source>
</evidence>
<reference evidence="14 15" key="1">
    <citation type="submission" date="2023-02" db="EMBL/GenBank/DDBJ databases">
        <title>Genome sequence of Lentisphaera profundi SAORIC-696.</title>
        <authorList>
            <person name="Kim e."/>
            <person name="Cho J.-C."/>
            <person name="Choi A."/>
            <person name="Kang I."/>
        </authorList>
    </citation>
    <scope>NUCLEOTIDE SEQUENCE [LARGE SCALE GENOMIC DNA]</scope>
    <source>
        <strain evidence="14 15">SAORIC-696</strain>
    </source>
</reference>
<dbReference type="CDD" id="cd00770">
    <property type="entry name" value="SerRS_core"/>
    <property type="match status" value="1"/>
</dbReference>
<evidence type="ECO:0000256" key="10">
    <source>
        <dbReference type="ARBA" id="ARBA00047929"/>
    </source>
</evidence>
<dbReference type="SUPFAM" id="SSF55681">
    <property type="entry name" value="Class II aaRS and biotin synthetases"/>
    <property type="match status" value="1"/>
</dbReference>
<comment type="subunit">
    <text evidence="12">Homodimer. The tRNA molecule binds across the dimer.</text>
</comment>
<feature type="binding site" evidence="12">
    <location>
        <begin position="347"/>
        <end position="350"/>
    </location>
    <ligand>
        <name>ATP</name>
        <dbReference type="ChEBI" id="CHEBI:30616"/>
    </ligand>
</feature>
<evidence type="ECO:0000256" key="2">
    <source>
        <dbReference type="ARBA" id="ARBA00005045"/>
    </source>
</evidence>